<comment type="caution">
    <text evidence="2">The sequence shown here is derived from an EMBL/GenBank/DDBJ whole genome shotgun (WGS) entry which is preliminary data.</text>
</comment>
<sequence length="54" mass="6060">MRTSTGVHPDLAWSYSFPTASVQAIAGLVSFYNEKVDTYLDGQLLERPKTHFVN</sequence>
<dbReference type="AlphaFoldDB" id="A0A919TCB9"/>
<organism evidence="2 3">
    <name type="scientific">Paractinoplanes toevensis</name>
    <dbReference type="NCBI Taxonomy" id="571911"/>
    <lineage>
        <taxon>Bacteria</taxon>
        <taxon>Bacillati</taxon>
        <taxon>Actinomycetota</taxon>
        <taxon>Actinomycetes</taxon>
        <taxon>Micromonosporales</taxon>
        <taxon>Micromonosporaceae</taxon>
        <taxon>Paractinoplanes</taxon>
    </lineage>
</organism>
<proteinExistence type="predicted"/>
<protein>
    <recommendedName>
        <fullName evidence="1">DUF427 domain-containing protein</fullName>
    </recommendedName>
</protein>
<feature type="domain" description="DUF427" evidence="1">
    <location>
        <begin position="5"/>
        <end position="34"/>
    </location>
</feature>
<dbReference type="InterPro" id="IPR007361">
    <property type="entry name" value="DUF427"/>
</dbReference>
<evidence type="ECO:0000313" key="2">
    <source>
        <dbReference type="EMBL" id="GIM92993.1"/>
    </source>
</evidence>
<reference evidence="2 3" key="1">
    <citation type="submission" date="2021-03" db="EMBL/GenBank/DDBJ databases">
        <title>Whole genome shotgun sequence of Actinoplanes toevensis NBRC 105298.</title>
        <authorList>
            <person name="Komaki H."/>
            <person name="Tamura T."/>
        </authorList>
    </citation>
    <scope>NUCLEOTIDE SEQUENCE [LARGE SCALE GENOMIC DNA]</scope>
    <source>
        <strain evidence="2 3">NBRC 105298</strain>
    </source>
</reference>
<dbReference type="InterPro" id="IPR038694">
    <property type="entry name" value="DUF427_sf"/>
</dbReference>
<gene>
    <name evidence="2" type="ORF">Ato02nite_047860</name>
</gene>
<accession>A0A919TCB9</accession>
<dbReference type="Pfam" id="PF04248">
    <property type="entry name" value="NTP_transf_9"/>
    <property type="match status" value="1"/>
</dbReference>
<dbReference type="EMBL" id="BOQN01000062">
    <property type="protein sequence ID" value="GIM92993.1"/>
    <property type="molecule type" value="Genomic_DNA"/>
</dbReference>
<dbReference type="Proteomes" id="UP000677082">
    <property type="component" value="Unassembled WGS sequence"/>
</dbReference>
<name>A0A919TCB9_9ACTN</name>
<evidence type="ECO:0000313" key="3">
    <source>
        <dbReference type="Proteomes" id="UP000677082"/>
    </source>
</evidence>
<dbReference type="Gene3D" id="2.170.150.40">
    <property type="entry name" value="Domain of unknown function (DUF427)"/>
    <property type="match status" value="1"/>
</dbReference>
<evidence type="ECO:0000259" key="1">
    <source>
        <dbReference type="Pfam" id="PF04248"/>
    </source>
</evidence>
<keyword evidence="3" id="KW-1185">Reference proteome</keyword>